<sequence length="190" mass="20673">MHDGKVTWDGEEILQEFPSKFLLPGFMRVDFHGGVVPIDAVLKAYKVKMVKSRMPRNVGLTVNRWPEHIDAIIRMPQQLGGQDGHCGNFNLDPSDDTQELILERVGSQQVPAGESLFPNAVVSDAEVRTEGAAASTVADCAPEVRAKAHSACQAAEIPSRLLDACVFDFCFGGEEFAAQDALSLENFKTA</sequence>
<gene>
    <name evidence="1" type="ORF">PGLA1383_LOCUS14576</name>
</gene>
<proteinExistence type="predicted"/>
<keyword evidence="2" id="KW-1185">Reference proteome</keyword>
<dbReference type="EMBL" id="CAJNNV010008353">
    <property type="protein sequence ID" value="CAE8596105.1"/>
    <property type="molecule type" value="Genomic_DNA"/>
</dbReference>
<dbReference type="AlphaFoldDB" id="A0A813E2D6"/>
<comment type="caution">
    <text evidence="1">The sequence shown here is derived from an EMBL/GenBank/DDBJ whole genome shotgun (WGS) entry which is preliminary data.</text>
</comment>
<protein>
    <recommendedName>
        <fullName evidence="3">VWFD domain-containing protein</fullName>
    </recommendedName>
</protein>
<reference evidence="1" key="1">
    <citation type="submission" date="2021-02" db="EMBL/GenBank/DDBJ databases">
        <authorList>
            <person name="Dougan E. K."/>
            <person name="Rhodes N."/>
            <person name="Thang M."/>
            <person name="Chan C."/>
        </authorList>
    </citation>
    <scope>NUCLEOTIDE SEQUENCE</scope>
</reference>
<accession>A0A813E2D6</accession>
<evidence type="ECO:0008006" key="3">
    <source>
        <dbReference type="Google" id="ProtNLM"/>
    </source>
</evidence>
<organism evidence="1 2">
    <name type="scientific">Polarella glacialis</name>
    <name type="common">Dinoflagellate</name>
    <dbReference type="NCBI Taxonomy" id="89957"/>
    <lineage>
        <taxon>Eukaryota</taxon>
        <taxon>Sar</taxon>
        <taxon>Alveolata</taxon>
        <taxon>Dinophyceae</taxon>
        <taxon>Suessiales</taxon>
        <taxon>Suessiaceae</taxon>
        <taxon>Polarella</taxon>
    </lineage>
</organism>
<name>A0A813E2D6_POLGL</name>
<evidence type="ECO:0000313" key="1">
    <source>
        <dbReference type="EMBL" id="CAE8596105.1"/>
    </source>
</evidence>
<evidence type="ECO:0000313" key="2">
    <source>
        <dbReference type="Proteomes" id="UP000654075"/>
    </source>
</evidence>
<dbReference type="Proteomes" id="UP000654075">
    <property type="component" value="Unassembled WGS sequence"/>
</dbReference>